<comment type="caution">
    <text evidence="2">The sequence shown here is derived from an EMBL/GenBank/DDBJ whole genome shotgun (WGS) entry which is preliminary data.</text>
</comment>
<gene>
    <name evidence="2" type="ORF">P3X46_025484</name>
</gene>
<dbReference type="InterPro" id="IPR003676">
    <property type="entry name" value="SAUR_fam"/>
</dbReference>
<keyword evidence="3" id="KW-1185">Reference proteome</keyword>
<dbReference type="EMBL" id="JARPOI010000014">
    <property type="protein sequence ID" value="KAJ9160048.1"/>
    <property type="molecule type" value="Genomic_DNA"/>
</dbReference>
<accession>A0ABQ9L7J0</accession>
<evidence type="ECO:0000313" key="3">
    <source>
        <dbReference type="Proteomes" id="UP001174677"/>
    </source>
</evidence>
<dbReference type="PANTHER" id="PTHR31175">
    <property type="entry name" value="AUXIN-RESPONSIVE FAMILY PROTEIN"/>
    <property type="match status" value="1"/>
</dbReference>
<comment type="similarity">
    <text evidence="1">Belongs to the ARG7 family.</text>
</comment>
<sequence>MISPNKLIKLARKWQRTTAIRRKRISFPRICSNQNADCSTTSSIGKGNFVIYTNDHKRFIIPIAYLNNNIIRELLKMSEEVFGLPSGGPIELPCDAVFMEYIVSLIKRGLSKDIEKALLMSIESNCCSLSVGFHQGHTGQQLLISAY</sequence>
<reference evidence="2" key="1">
    <citation type="journal article" date="2023" name="Plant Biotechnol. J.">
        <title>Chromosome-level wild Hevea brasiliensis genome provides new tools for genomic-assisted breeding and valuable loci to elevate rubber yield.</title>
        <authorList>
            <person name="Cheng H."/>
            <person name="Song X."/>
            <person name="Hu Y."/>
            <person name="Wu T."/>
            <person name="Yang Q."/>
            <person name="An Z."/>
            <person name="Feng S."/>
            <person name="Deng Z."/>
            <person name="Wu W."/>
            <person name="Zeng X."/>
            <person name="Tu M."/>
            <person name="Wang X."/>
            <person name="Huang H."/>
        </authorList>
    </citation>
    <scope>NUCLEOTIDE SEQUENCE</scope>
    <source>
        <strain evidence="2">MT/VB/25A 57/8</strain>
    </source>
</reference>
<evidence type="ECO:0008006" key="4">
    <source>
        <dbReference type="Google" id="ProtNLM"/>
    </source>
</evidence>
<evidence type="ECO:0000256" key="1">
    <source>
        <dbReference type="ARBA" id="ARBA00006974"/>
    </source>
</evidence>
<name>A0ABQ9L7J0_HEVBR</name>
<protein>
    <recommendedName>
        <fullName evidence="4">SAUR family protein</fullName>
    </recommendedName>
</protein>
<dbReference type="PANTHER" id="PTHR31175:SF82">
    <property type="entry name" value="AUXIN-RESPONSIVE PROTEIN SAUR65"/>
    <property type="match status" value="1"/>
</dbReference>
<evidence type="ECO:0000313" key="2">
    <source>
        <dbReference type="EMBL" id="KAJ9160048.1"/>
    </source>
</evidence>
<dbReference type="Proteomes" id="UP001174677">
    <property type="component" value="Chromosome 14"/>
</dbReference>
<organism evidence="2 3">
    <name type="scientific">Hevea brasiliensis</name>
    <name type="common">Para rubber tree</name>
    <name type="synonym">Siphonia brasiliensis</name>
    <dbReference type="NCBI Taxonomy" id="3981"/>
    <lineage>
        <taxon>Eukaryota</taxon>
        <taxon>Viridiplantae</taxon>
        <taxon>Streptophyta</taxon>
        <taxon>Embryophyta</taxon>
        <taxon>Tracheophyta</taxon>
        <taxon>Spermatophyta</taxon>
        <taxon>Magnoliopsida</taxon>
        <taxon>eudicotyledons</taxon>
        <taxon>Gunneridae</taxon>
        <taxon>Pentapetalae</taxon>
        <taxon>rosids</taxon>
        <taxon>fabids</taxon>
        <taxon>Malpighiales</taxon>
        <taxon>Euphorbiaceae</taxon>
        <taxon>Crotonoideae</taxon>
        <taxon>Micrandreae</taxon>
        <taxon>Hevea</taxon>
    </lineage>
</organism>
<proteinExistence type="inferred from homology"/>
<dbReference type="Pfam" id="PF02519">
    <property type="entry name" value="Auxin_inducible"/>
    <property type="match status" value="1"/>
</dbReference>